<dbReference type="InterPro" id="IPR009354">
    <property type="entry name" value="Usg"/>
</dbReference>
<comment type="caution">
    <text evidence="1">The sequence shown here is derived from an EMBL/GenBank/DDBJ whole genome shotgun (WGS) entry which is preliminary data.</text>
</comment>
<keyword evidence="2" id="KW-1185">Reference proteome</keyword>
<dbReference type="EMBL" id="QYBC01000006">
    <property type="protein sequence ID" value="RYB05626.1"/>
    <property type="molecule type" value="Genomic_DNA"/>
</dbReference>
<organism evidence="1 2">
    <name type="scientific">Lichenibacterium ramalinae</name>
    <dbReference type="NCBI Taxonomy" id="2316527"/>
    <lineage>
        <taxon>Bacteria</taxon>
        <taxon>Pseudomonadati</taxon>
        <taxon>Pseudomonadota</taxon>
        <taxon>Alphaproteobacteria</taxon>
        <taxon>Hyphomicrobiales</taxon>
        <taxon>Lichenihabitantaceae</taxon>
        <taxon>Lichenibacterium</taxon>
    </lineage>
</organism>
<evidence type="ECO:0000313" key="1">
    <source>
        <dbReference type="EMBL" id="RYB05626.1"/>
    </source>
</evidence>
<dbReference type="OrthoDB" id="9811054at2"/>
<dbReference type="RefSeq" id="WP_129218731.1">
    <property type="nucleotide sequence ID" value="NZ_QYBC01000006.1"/>
</dbReference>
<sequence length="94" mass="10506">MAKAREVSPDFIRQLAGYGLTTAEILYHLPDHPKVLQSYIWQAYDLAPLFPALTAFLTFWRDTLDGALHSVRVGHSGLIKPAEIALVGAEFRLQ</sequence>
<dbReference type="AlphaFoldDB" id="A0A4Q2RD37"/>
<proteinExistence type="predicted"/>
<reference evidence="1 2" key="1">
    <citation type="submission" date="2018-09" db="EMBL/GenBank/DDBJ databases">
        <authorList>
            <person name="Grouzdev D.S."/>
            <person name="Krutkina M.S."/>
        </authorList>
    </citation>
    <scope>NUCLEOTIDE SEQUENCE [LARGE SCALE GENOMIC DNA]</scope>
    <source>
        <strain evidence="1 2">RmlP001</strain>
    </source>
</reference>
<reference evidence="1 2" key="2">
    <citation type="submission" date="2019-02" db="EMBL/GenBank/DDBJ databases">
        <title>'Lichenibacterium ramalinii' gen. nov. sp. nov., 'Lichenibacterium minor' gen. nov. sp. nov.</title>
        <authorList>
            <person name="Pankratov T."/>
        </authorList>
    </citation>
    <scope>NUCLEOTIDE SEQUENCE [LARGE SCALE GENOMIC DNA]</scope>
    <source>
        <strain evidence="1 2">RmlP001</strain>
    </source>
</reference>
<evidence type="ECO:0000313" key="2">
    <source>
        <dbReference type="Proteomes" id="UP000289411"/>
    </source>
</evidence>
<name>A0A4Q2RD37_9HYPH</name>
<protein>
    <submittedName>
        <fullName evidence="1">Protein usg</fullName>
    </submittedName>
</protein>
<accession>A0A4Q2RD37</accession>
<dbReference type="Pfam" id="PF06233">
    <property type="entry name" value="Usg"/>
    <property type="match status" value="1"/>
</dbReference>
<gene>
    <name evidence="1" type="ORF">D3272_08460</name>
</gene>
<dbReference type="Proteomes" id="UP000289411">
    <property type="component" value="Unassembled WGS sequence"/>
</dbReference>